<dbReference type="GO" id="GO:0006308">
    <property type="term" value="P:DNA catabolic process"/>
    <property type="evidence" value="ECO:0007669"/>
    <property type="project" value="TreeGrafter"/>
</dbReference>
<keyword evidence="8" id="KW-0460">Magnesium</keyword>
<dbReference type="InParanoid" id="A0A6J2PVC9"/>
<evidence type="ECO:0000256" key="8">
    <source>
        <dbReference type="ARBA" id="ARBA00022842"/>
    </source>
</evidence>
<protein>
    <recommendedName>
        <fullName evidence="3">exodeoxyribonuclease III</fullName>
        <ecNumber evidence="3">3.1.11.2</ecNumber>
    </recommendedName>
</protein>
<evidence type="ECO:0000256" key="6">
    <source>
        <dbReference type="ARBA" id="ARBA00022801"/>
    </source>
</evidence>
<feature type="domain" description="Exonuclease" evidence="10">
    <location>
        <begin position="195"/>
        <end position="371"/>
    </location>
</feature>
<dbReference type="GO" id="GO:0046872">
    <property type="term" value="F:metal ion binding"/>
    <property type="evidence" value="ECO:0007669"/>
    <property type="project" value="UniProtKB-KW"/>
</dbReference>
<dbReference type="GO" id="GO:0008311">
    <property type="term" value="F:double-stranded DNA 3'-5' DNA exonuclease activity"/>
    <property type="evidence" value="ECO:0007669"/>
    <property type="project" value="UniProtKB-EC"/>
</dbReference>
<keyword evidence="6" id="KW-0378">Hydrolase</keyword>
<dbReference type="KEGG" id="cgob:115009440"/>
<dbReference type="RefSeq" id="XP_029289261.1">
    <property type="nucleotide sequence ID" value="XM_029433401.1"/>
</dbReference>
<dbReference type="OrthoDB" id="10250935at2759"/>
<dbReference type="Proteomes" id="UP000504630">
    <property type="component" value="Chromosome 6"/>
</dbReference>
<proteinExistence type="inferred from homology"/>
<dbReference type="InterPro" id="IPR013520">
    <property type="entry name" value="Ribonucl_H"/>
</dbReference>
<evidence type="ECO:0000313" key="12">
    <source>
        <dbReference type="RefSeq" id="XP_029289261.1"/>
    </source>
</evidence>
<evidence type="ECO:0000256" key="2">
    <source>
        <dbReference type="ARBA" id="ARBA00001946"/>
    </source>
</evidence>
<dbReference type="PANTHER" id="PTHR13058">
    <property type="entry name" value="THREE PRIME REPAIR EXONUCLEASE 1, 2"/>
    <property type="match status" value="1"/>
</dbReference>
<gene>
    <name evidence="12" type="primary">LOC115009440</name>
</gene>
<dbReference type="AlphaFoldDB" id="A0A6J2PVC9"/>
<dbReference type="CDD" id="cd06127">
    <property type="entry name" value="DEDDh"/>
    <property type="match status" value="2"/>
</dbReference>
<reference evidence="12" key="1">
    <citation type="submission" date="2025-08" db="UniProtKB">
        <authorList>
            <consortium name="RefSeq"/>
        </authorList>
    </citation>
    <scope>IDENTIFICATION</scope>
</reference>
<keyword evidence="11" id="KW-1185">Reference proteome</keyword>
<keyword evidence="7" id="KW-0269">Exonuclease</keyword>
<comment type="catalytic activity">
    <reaction evidence="1">
        <text>Exonucleolytic cleavage in the 3'- to 5'-direction to yield nucleoside 5'-phosphates.</text>
        <dbReference type="EC" id="3.1.11.2"/>
    </reaction>
</comment>
<dbReference type="SMART" id="SM00479">
    <property type="entry name" value="EXOIII"/>
    <property type="match status" value="2"/>
</dbReference>
<keyword evidence="5" id="KW-0479">Metal-binding</keyword>
<dbReference type="GO" id="GO:0003676">
    <property type="term" value="F:nucleic acid binding"/>
    <property type="evidence" value="ECO:0007669"/>
    <property type="project" value="InterPro"/>
</dbReference>
<dbReference type="Gene3D" id="3.30.420.10">
    <property type="entry name" value="Ribonuclease H-like superfamily/Ribonuclease H"/>
    <property type="match status" value="2"/>
</dbReference>
<dbReference type="FunFam" id="3.30.420.10:FF:000247">
    <property type="entry name" value="Si:ch1073-296i8.2"/>
    <property type="match status" value="1"/>
</dbReference>
<sequence>MSGDEMIVFFDLETTGLDTKVCDIIQLSAIHENKDFNVYILPSCPIHERASEVNGFTVGDGRLLLNGTPVDTVPLVDALTSFIDFLRSFHRPVLLAAHNAKGFDAPLLQRVLRQFSLYTEFQQVVSGFVDTLPLSRNLHPDLPSYSQVNLVQHFLGKTYNAHDALEDASILQELFNSWSPSNESIKLSTMSGDEMIVFFDLETTGLDTKVCDIIQLSAIHEDRDFNVYILPSRPIHERASEVNGFTVGDGRLLLNGTPVDTVPLVDALTSFIDFLRSFQRPVLLAAHNAEQFDAPLLQRVLRQFSLYTEFQQVVSGFVDTLPLSRNLHPDLPSYSQVNLVQHFLGKTYNAHDALEDARHTAGAVQLMESQQ</sequence>
<evidence type="ECO:0000256" key="4">
    <source>
        <dbReference type="ARBA" id="ARBA00022722"/>
    </source>
</evidence>
<dbReference type="GO" id="GO:0005737">
    <property type="term" value="C:cytoplasm"/>
    <property type="evidence" value="ECO:0007669"/>
    <property type="project" value="TreeGrafter"/>
</dbReference>
<name>A0A6J2PVC9_COTGO</name>
<evidence type="ECO:0000256" key="9">
    <source>
        <dbReference type="ARBA" id="ARBA00025769"/>
    </source>
</evidence>
<comment type="cofactor">
    <cofactor evidence="2">
        <name>Mg(2+)</name>
        <dbReference type="ChEBI" id="CHEBI:18420"/>
    </cofactor>
</comment>
<keyword evidence="4" id="KW-0540">Nuclease</keyword>
<dbReference type="InterPro" id="IPR036397">
    <property type="entry name" value="RNaseH_sf"/>
</dbReference>
<organism evidence="11 12">
    <name type="scientific">Cottoperca gobio</name>
    <name type="common">Frogmouth</name>
    <name type="synonym">Aphritis gobio</name>
    <dbReference type="NCBI Taxonomy" id="56716"/>
    <lineage>
        <taxon>Eukaryota</taxon>
        <taxon>Metazoa</taxon>
        <taxon>Chordata</taxon>
        <taxon>Craniata</taxon>
        <taxon>Vertebrata</taxon>
        <taxon>Euteleostomi</taxon>
        <taxon>Actinopterygii</taxon>
        <taxon>Neopterygii</taxon>
        <taxon>Teleostei</taxon>
        <taxon>Neoteleostei</taxon>
        <taxon>Acanthomorphata</taxon>
        <taxon>Eupercaria</taxon>
        <taxon>Perciformes</taxon>
        <taxon>Notothenioidei</taxon>
        <taxon>Bovichtidae</taxon>
        <taxon>Cottoperca</taxon>
    </lineage>
</organism>
<dbReference type="Pfam" id="PF00929">
    <property type="entry name" value="RNase_T"/>
    <property type="match status" value="2"/>
</dbReference>
<dbReference type="SUPFAM" id="SSF53098">
    <property type="entry name" value="Ribonuclease H-like"/>
    <property type="match status" value="2"/>
</dbReference>
<dbReference type="EC" id="3.1.11.2" evidence="3"/>
<dbReference type="InterPro" id="IPR040393">
    <property type="entry name" value="TREX1/2"/>
</dbReference>
<dbReference type="GeneID" id="115009440"/>
<evidence type="ECO:0000256" key="7">
    <source>
        <dbReference type="ARBA" id="ARBA00022839"/>
    </source>
</evidence>
<evidence type="ECO:0000256" key="5">
    <source>
        <dbReference type="ARBA" id="ARBA00022723"/>
    </source>
</evidence>
<accession>A0A6J2PVC9</accession>
<evidence type="ECO:0000259" key="10">
    <source>
        <dbReference type="SMART" id="SM00479"/>
    </source>
</evidence>
<feature type="domain" description="Exonuclease" evidence="10">
    <location>
        <begin position="6"/>
        <end position="184"/>
    </location>
</feature>
<evidence type="ECO:0000256" key="1">
    <source>
        <dbReference type="ARBA" id="ARBA00000493"/>
    </source>
</evidence>
<dbReference type="PANTHER" id="PTHR13058:SF22">
    <property type="entry name" value="EXODEOXYRIBONUCLEASE III"/>
    <property type="match status" value="1"/>
</dbReference>
<evidence type="ECO:0000313" key="11">
    <source>
        <dbReference type="Proteomes" id="UP000504630"/>
    </source>
</evidence>
<dbReference type="InterPro" id="IPR012337">
    <property type="entry name" value="RNaseH-like_sf"/>
</dbReference>
<comment type="similarity">
    <text evidence="9">Belongs to the exonuclease superfamily. TREX family.</text>
</comment>
<evidence type="ECO:0000256" key="3">
    <source>
        <dbReference type="ARBA" id="ARBA00012115"/>
    </source>
</evidence>